<dbReference type="AlphaFoldDB" id="A0ABD2KK54"/>
<dbReference type="PANTHER" id="PTHR13467:SF3">
    <property type="entry name" value="CUE DOMAIN-CONTAINING PROTEIN 1"/>
    <property type="match status" value="1"/>
</dbReference>
<sequence length="257" mass="29139">MLQFEEAMAQFNAMFPNLNSSVVETVLRNYDGDVSRTIDELLRRSGQEEGKNSETDERRKSVSIPPRDQCANDEKIALLVQNREFLRYLRRDPNFQREMLGRSNSSDHRHGRRTHRHRSTTHRSRNLPVLLTSSHTSQTSADVMTSPAEDSVGRVPEGPLVEFQTSEQELAIPEGPLIDYVDSQHRPAAGGWTQRLKAKFTTAKKGSQTTDYELMQPSSLDSFSDQEIRTSIDGMDRKSKGIILGLAKKFGKMKTND</sequence>
<dbReference type="Gene3D" id="1.10.8.10">
    <property type="entry name" value="DNA helicase RuvA subunit, C-terminal domain"/>
    <property type="match status" value="1"/>
</dbReference>
<feature type="region of interest" description="Disordered" evidence="1">
    <location>
        <begin position="97"/>
        <end position="154"/>
    </location>
</feature>
<feature type="domain" description="CUE" evidence="2">
    <location>
        <begin position="3"/>
        <end position="46"/>
    </location>
</feature>
<comment type="caution">
    <text evidence="3">The sequence shown here is derived from an EMBL/GenBank/DDBJ whole genome shotgun (WGS) entry which is preliminary data.</text>
</comment>
<gene>
    <name evidence="3" type="ORF">niasHT_026448</name>
</gene>
<feature type="compositionally biased region" description="Basic residues" evidence="1">
    <location>
        <begin position="109"/>
        <end position="125"/>
    </location>
</feature>
<organism evidence="3 4">
    <name type="scientific">Heterodera trifolii</name>
    <dbReference type="NCBI Taxonomy" id="157864"/>
    <lineage>
        <taxon>Eukaryota</taxon>
        <taxon>Metazoa</taxon>
        <taxon>Ecdysozoa</taxon>
        <taxon>Nematoda</taxon>
        <taxon>Chromadorea</taxon>
        <taxon>Rhabditida</taxon>
        <taxon>Tylenchina</taxon>
        <taxon>Tylenchomorpha</taxon>
        <taxon>Tylenchoidea</taxon>
        <taxon>Heteroderidae</taxon>
        <taxon>Heteroderinae</taxon>
        <taxon>Heterodera</taxon>
    </lineage>
</organism>
<evidence type="ECO:0000256" key="1">
    <source>
        <dbReference type="SAM" id="MobiDB-lite"/>
    </source>
</evidence>
<dbReference type="InterPro" id="IPR040192">
    <property type="entry name" value="CUEDC1"/>
</dbReference>
<feature type="region of interest" description="Disordered" evidence="1">
    <location>
        <begin position="42"/>
        <end position="68"/>
    </location>
</feature>
<evidence type="ECO:0000313" key="3">
    <source>
        <dbReference type="EMBL" id="KAL3103000.1"/>
    </source>
</evidence>
<feature type="compositionally biased region" description="Basic and acidic residues" evidence="1">
    <location>
        <begin position="42"/>
        <end position="60"/>
    </location>
</feature>
<accession>A0ABD2KK54</accession>
<dbReference type="InterPro" id="IPR009060">
    <property type="entry name" value="UBA-like_sf"/>
</dbReference>
<dbReference type="EMBL" id="JBICBT010000742">
    <property type="protein sequence ID" value="KAL3103000.1"/>
    <property type="molecule type" value="Genomic_DNA"/>
</dbReference>
<dbReference type="SUPFAM" id="SSF46934">
    <property type="entry name" value="UBA-like"/>
    <property type="match status" value="1"/>
</dbReference>
<keyword evidence="4" id="KW-1185">Reference proteome</keyword>
<evidence type="ECO:0000313" key="4">
    <source>
        <dbReference type="Proteomes" id="UP001620626"/>
    </source>
</evidence>
<proteinExistence type="predicted"/>
<dbReference type="Pfam" id="PF02845">
    <property type="entry name" value="CUE"/>
    <property type="match status" value="1"/>
</dbReference>
<feature type="compositionally biased region" description="Polar residues" evidence="1">
    <location>
        <begin position="131"/>
        <end position="143"/>
    </location>
</feature>
<dbReference type="PROSITE" id="PS51140">
    <property type="entry name" value="CUE"/>
    <property type="match status" value="1"/>
</dbReference>
<dbReference type="SMART" id="SM00546">
    <property type="entry name" value="CUE"/>
    <property type="match status" value="1"/>
</dbReference>
<reference evidence="3 4" key="1">
    <citation type="submission" date="2024-10" db="EMBL/GenBank/DDBJ databases">
        <authorList>
            <person name="Kim D."/>
        </authorList>
    </citation>
    <scope>NUCLEOTIDE SEQUENCE [LARGE SCALE GENOMIC DNA]</scope>
    <source>
        <strain evidence="3">BH-2024</strain>
    </source>
</reference>
<dbReference type="Proteomes" id="UP001620626">
    <property type="component" value="Unassembled WGS sequence"/>
</dbReference>
<dbReference type="InterPro" id="IPR003892">
    <property type="entry name" value="CUE"/>
</dbReference>
<protein>
    <recommendedName>
        <fullName evidence="2">CUE domain-containing protein</fullName>
    </recommendedName>
</protein>
<dbReference type="PANTHER" id="PTHR13467">
    <property type="entry name" value="CUE DOMAIN CONTAINING PROTEIN 1"/>
    <property type="match status" value="1"/>
</dbReference>
<evidence type="ECO:0000259" key="2">
    <source>
        <dbReference type="PROSITE" id="PS51140"/>
    </source>
</evidence>
<name>A0ABD2KK54_9BILA</name>